<dbReference type="EMBL" id="VSSQ01121091">
    <property type="protein sequence ID" value="MPN53692.1"/>
    <property type="molecule type" value="Genomic_DNA"/>
</dbReference>
<dbReference type="SUPFAM" id="SSF53756">
    <property type="entry name" value="UDP-Glycosyltransferase/glycogen phosphorylase"/>
    <property type="match status" value="1"/>
</dbReference>
<name>A0A645IS92_9ZZZZ</name>
<dbReference type="GO" id="GO:0016757">
    <property type="term" value="F:glycosyltransferase activity"/>
    <property type="evidence" value="ECO:0007669"/>
    <property type="project" value="InterPro"/>
</dbReference>
<organism evidence="2">
    <name type="scientific">bioreactor metagenome</name>
    <dbReference type="NCBI Taxonomy" id="1076179"/>
    <lineage>
        <taxon>unclassified sequences</taxon>
        <taxon>metagenomes</taxon>
        <taxon>ecological metagenomes</taxon>
    </lineage>
</organism>
<gene>
    <name evidence="2" type="ORF">SDC9_201358</name>
</gene>
<dbReference type="Gene3D" id="3.40.50.2000">
    <property type="entry name" value="Glycogen Phosphorylase B"/>
    <property type="match status" value="2"/>
</dbReference>
<dbReference type="Pfam" id="PF00534">
    <property type="entry name" value="Glycos_transf_1"/>
    <property type="match status" value="1"/>
</dbReference>
<protein>
    <recommendedName>
        <fullName evidence="1">Glycosyl transferase family 1 domain-containing protein</fullName>
    </recommendedName>
</protein>
<reference evidence="2" key="1">
    <citation type="submission" date="2019-08" db="EMBL/GenBank/DDBJ databases">
        <authorList>
            <person name="Kucharzyk K."/>
            <person name="Murdoch R.W."/>
            <person name="Higgins S."/>
            <person name="Loffler F."/>
        </authorList>
    </citation>
    <scope>NUCLEOTIDE SEQUENCE</scope>
</reference>
<accession>A0A645IS92</accession>
<dbReference type="AlphaFoldDB" id="A0A645IS92"/>
<sequence length="70" mass="8157">MIENGVNGLIVEKKNPKAIADAVLQLKKDQELYRRLSEGAKDIFKEKFTLDSMSQNIERQYFEVLNRRGE</sequence>
<comment type="caution">
    <text evidence="2">The sequence shown here is derived from an EMBL/GenBank/DDBJ whole genome shotgun (WGS) entry which is preliminary data.</text>
</comment>
<feature type="domain" description="Glycosyl transferase family 1" evidence="1">
    <location>
        <begin position="1"/>
        <end position="41"/>
    </location>
</feature>
<evidence type="ECO:0000313" key="2">
    <source>
        <dbReference type="EMBL" id="MPN53692.1"/>
    </source>
</evidence>
<dbReference type="InterPro" id="IPR001296">
    <property type="entry name" value="Glyco_trans_1"/>
</dbReference>
<evidence type="ECO:0000259" key="1">
    <source>
        <dbReference type="Pfam" id="PF00534"/>
    </source>
</evidence>
<proteinExistence type="predicted"/>